<evidence type="ECO:0000313" key="3">
    <source>
        <dbReference type="Proteomes" id="UP000280346"/>
    </source>
</evidence>
<feature type="compositionally biased region" description="Low complexity" evidence="1">
    <location>
        <begin position="24"/>
        <end position="34"/>
    </location>
</feature>
<feature type="compositionally biased region" description="Gly residues" evidence="1">
    <location>
        <begin position="35"/>
        <end position="44"/>
    </location>
</feature>
<accession>A0A3S0X1G0</accession>
<reference evidence="2 3" key="1">
    <citation type="submission" date="2018-12" db="EMBL/GenBank/DDBJ databases">
        <authorList>
            <person name="Yang Y."/>
        </authorList>
    </citation>
    <scope>NUCLEOTIDE SEQUENCE [LARGE SCALE GENOMIC DNA]</scope>
    <source>
        <strain evidence="2 3">GSF71</strain>
    </source>
</reference>
<dbReference type="EMBL" id="RZIJ01000002">
    <property type="protein sequence ID" value="RUQ74954.1"/>
    <property type="molecule type" value="Genomic_DNA"/>
</dbReference>
<evidence type="ECO:0000313" key="2">
    <source>
        <dbReference type="EMBL" id="RUQ74954.1"/>
    </source>
</evidence>
<keyword evidence="3" id="KW-1185">Reference proteome</keyword>
<organism evidence="2 3">
    <name type="scientific">Azospirillum doebereinerae</name>
    <dbReference type="NCBI Taxonomy" id="92933"/>
    <lineage>
        <taxon>Bacteria</taxon>
        <taxon>Pseudomonadati</taxon>
        <taxon>Pseudomonadota</taxon>
        <taxon>Alphaproteobacteria</taxon>
        <taxon>Rhodospirillales</taxon>
        <taxon>Azospirillaceae</taxon>
        <taxon>Azospirillum</taxon>
    </lineage>
</organism>
<feature type="region of interest" description="Disordered" evidence="1">
    <location>
        <begin position="1"/>
        <end position="65"/>
    </location>
</feature>
<gene>
    <name evidence="2" type="ORF">EJ913_03550</name>
</gene>
<dbReference type="AlphaFoldDB" id="A0A3S0X1G0"/>
<sequence length="65" mass="6870">MNDRNTDPPPRPSPQRPQADRPQPDATDYGQPAGSPGGRGGTTCYGGIRRVAPRNAAKDTPPTET</sequence>
<comment type="caution">
    <text evidence="2">The sequence shown here is derived from an EMBL/GenBank/DDBJ whole genome shotgun (WGS) entry which is preliminary data.</text>
</comment>
<protein>
    <submittedName>
        <fullName evidence="2">Uncharacterized protein</fullName>
    </submittedName>
</protein>
<dbReference type="Proteomes" id="UP000280346">
    <property type="component" value="Unassembled WGS sequence"/>
</dbReference>
<proteinExistence type="predicted"/>
<name>A0A3S0X1G0_9PROT</name>
<evidence type="ECO:0000256" key="1">
    <source>
        <dbReference type="SAM" id="MobiDB-lite"/>
    </source>
</evidence>
<dbReference type="RefSeq" id="WP_126994860.1">
    <property type="nucleotide sequence ID" value="NZ_CP173190.1"/>
</dbReference>